<dbReference type="Proteomes" id="UP001369086">
    <property type="component" value="Unassembled WGS sequence"/>
</dbReference>
<comment type="caution">
    <text evidence="2">The sequence shown here is derived from an EMBL/GenBank/DDBJ whole genome shotgun (WGS) entry which is preliminary data.</text>
</comment>
<evidence type="ECO:0000259" key="1">
    <source>
        <dbReference type="PROSITE" id="PS50041"/>
    </source>
</evidence>
<dbReference type="Pfam" id="PF00059">
    <property type="entry name" value="Lectin_C"/>
    <property type="match status" value="3"/>
</dbReference>
<feature type="domain" description="C-type lectin" evidence="1">
    <location>
        <begin position="1"/>
        <end position="63"/>
    </location>
</feature>
<dbReference type="SMART" id="SM00034">
    <property type="entry name" value="CLECT"/>
    <property type="match status" value="2"/>
</dbReference>
<dbReference type="EMBL" id="JAHFZB010000037">
    <property type="protein sequence ID" value="KAK6470108.1"/>
    <property type="molecule type" value="Genomic_DNA"/>
</dbReference>
<dbReference type="SUPFAM" id="SSF56436">
    <property type="entry name" value="C-type lectin-like"/>
    <property type="match status" value="3"/>
</dbReference>
<dbReference type="PROSITE" id="PS50041">
    <property type="entry name" value="C_TYPE_LECTIN_2"/>
    <property type="match status" value="3"/>
</dbReference>
<dbReference type="PANTHER" id="PTHR45784">
    <property type="entry name" value="C-TYPE LECTIN DOMAIN FAMILY 20 MEMBER A-RELATED"/>
    <property type="match status" value="1"/>
</dbReference>
<feature type="domain" description="C-type lectin" evidence="1">
    <location>
        <begin position="189"/>
        <end position="293"/>
    </location>
</feature>
<feature type="domain" description="C-type lectin" evidence="1">
    <location>
        <begin position="75"/>
        <end position="179"/>
    </location>
</feature>
<evidence type="ECO:0000313" key="2">
    <source>
        <dbReference type="EMBL" id="KAK6470108.1"/>
    </source>
</evidence>
<name>A0ABR0YC06_HUSHU</name>
<proteinExistence type="predicted"/>
<dbReference type="PANTHER" id="PTHR45784:SF5">
    <property type="entry name" value="C-TYPE LECTIN DOMAIN FAMILY 20 MEMBER A-RELATED"/>
    <property type="match status" value="1"/>
</dbReference>
<dbReference type="Gene3D" id="3.10.100.10">
    <property type="entry name" value="Mannose-Binding Protein A, subunit A"/>
    <property type="match status" value="3"/>
</dbReference>
<keyword evidence="3" id="KW-1185">Reference proteome</keyword>
<evidence type="ECO:0000313" key="3">
    <source>
        <dbReference type="Proteomes" id="UP001369086"/>
    </source>
</evidence>
<gene>
    <name evidence="2" type="ORF">HHUSO_G31756</name>
</gene>
<feature type="non-terminal residue" evidence="2">
    <location>
        <position position="1"/>
    </location>
</feature>
<protein>
    <submittedName>
        <fullName evidence="2">Macrophage mannose receptor 1-like</fullName>
    </submittedName>
</protein>
<dbReference type="InterPro" id="IPR016187">
    <property type="entry name" value="CTDL_fold"/>
</dbReference>
<dbReference type="InterPro" id="IPR016186">
    <property type="entry name" value="C-type_lectin-like/link_sf"/>
</dbReference>
<reference evidence="2 3" key="1">
    <citation type="submission" date="2021-05" db="EMBL/GenBank/DDBJ databases">
        <authorList>
            <person name="Zahm M."/>
            <person name="Klopp C."/>
            <person name="Cabau C."/>
            <person name="Kuhl H."/>
            <person name="Suciu R."/>
            <person name="Ciorpac M."/>
            <person name="Holostenco D."/>
            <person name="Gessner J."/>
            <person name="Wuertz S."/>
            <person name="Hohne C."/>
            <person name="Stock M."/>
            <person name="Gislard M."/>
            <person name="Lluch J."/>
            <person name="Milhes M."/>
            <person name="Lampietro C."/>
            <person name="Lopez Roques C."/>
            <person name="Donnadieu C."/>
            <person name="Du K."/>
            <person name="Schartl M."/>
            <person name="Guiguen Y."/>
        </authorList>
    </citation>
    <scope>NUCLEOTIDE SEQUENCE [LARGE SCALE GENOMIC DNA]</scope>
    <source>
        <strain evidence="2">Hh-F2</strain>
        <tissue evidence="2">Blood</tissue>
    </source>
</reference>
<sequence length="327" mass="36999">DLVKKAQGTPFWIGLFNEPWKWSRQGDSYTFQTWASGDPDNRGGNENCVVMGKTGGWYDTACSTPRSCHVSPGGSSGQCFYVGTKKTWQDAQSYCRNQGKDLPTIQDQDGVNTLMGLIPTTRENHFWIGLYHDKDNWQWSNGDDVIYSNWRADLFCASVNSDGEWEDSVCSEKKAFMCYSETSIITERYTLIQELKTWTAAQQYCREHHTDLVSIKNASENEDLVKKAQGKPFWIGLFNEPWKWSHQGDNYTFHTWNTGEPNNAGGNDKCVMMFKSGTWGDKDCNVLYPFFCYDGKDPGSVCVLVQLSVCIPVCEQGLGGPVHLILQ</sequence>
<accession>A0ABR0YC06</accession>
<dbReference type="InterPro" id="IPR001304">
    <property type="entry name" value="C-type_lectin-like"/>
</dbReference>
<organism evidence="2 3">
    <name type="scientific">Huso huso</name>
    <name type="common">Beluga</name>
    <name type="synonym">Acipenser huso</name>
    <dbReference type="NCBI Taxonomy" id="61971"/>
    <lineage>
        <taxon>Eukaryota</taxon>
        <taxon>Metazoa</taxon>
        <taxon>Chordata</taxon>
        <taxon>Craniata</taxon>
        <taxon>Vertebrata</taxon>
        <taxon>Euteleostomi</taxon>
        <taxon>Actinopterygii</taxon>
        <taxon>Chondrostei</taxon>
        <taxon>Acipenseriformes</taxon>
        <taxon>Acipenseridae</taxon>
        <taxon>Huso</taxon>
    </lineage>
</organism>